<evidence type="ECO:0000313" key="1">
    <source>
        <dbReference type="EMBL" id="KRG22565.1"/>
    </source>
</evidence>
<dbReference type="EMBL" id="LKAJ02000001">
    <property type="protein sequence ID" value="MCS5712070.1"/>
    <property type="molecule type" value="Genomic_DNA"/>
</dbReference>
<organism evidence="1">
    <name type="scientific">Candidatus Berkiella aquae</name>
    <dbReference type="NCBI Taxonomy" id="295108"/>
    <lineage>
        <taxon>Bacteria</taxon>
        <taxon>Pseudomonadati</taxon>
        <taxon>Pseudomonadota</taxon>
        <taxon>Gammaproteobacteria</taxon>
        <taxon>Candidatus Berkiellales</taxon>
        <taxon>Candidatus Berkiellaceae</taxon>
        <taxon>Candidatus Berkiella</taxon>
    </lineage>
</organism>
<gene>
    <name evidence="1" type="ORF">HT99x_00103</name>
    <name evidence="2" type="ORF">HT99x_011555</name>
</gene>
<reference evidence="2" key="2">
    <citation type="journal article" date="2016" name="Genome Announc.">
        <title>Draft Genome Sequences of Two Novel Amoeba-Resistant Intranuclear Bacteria, 'Candidatus Berkiella cookevillensis' and 'Candidatus Berkiella aquae'.</title>
        <authorList>
            <person name="Mehari Y.T."/>
            <person name="Arivett B.A."/>
            <person name="Farone A.L."/>
            <person name="Gunderson J.H."/>
            <person name="Farone M.B."/>
        </authorList>
    </citation>
    <scope>NUCLEOTIDE SEQUENCE</scope>
    <source>
        <strain evidence="2">HT99</strain>
    </source>
</reference>
<reference evidence="2" key="3">
    <citation type="submission" date="2021-06" db="EMBL/GenBank/DDBJ databases">
        <title>Genomic Description and Analysis of Intracellular Bacteria, Candidatus Berkiella cookevillensis and Candidatus Berkiella aquae.</title>
        <authorList>
            <person name="Kidane D.T."/>
            <person name="Mehari Y.T."/>
            <person name="Rice F.C."/>
            <person name="Arivett B.A."/>
            <person name="Farone A.L."/>
            <person name="Berk S.G."/>
            <person name="Farone M.B."/>
        </authorList>
    </citation>
    <scope>NUCLEOTIDE SEQUENCE</scope>
    <source>
        <strain evidence="2">HT99</strain>
    </source>
</reference>
<dbReference type="STRING" id="295108.HT99x_00103"/>
<comment type="caution">
    <text evidence="1">The sequence shown here is derived from an EMBL/GenBank/DDBJ whole genome shotgun (WGS) entry which is preliminary data.</text>
</comment>
<dbReference type="AlphaFoldDB" id="A0A0Q9YP27"/>
<accession>A0A0Q9YP27</accession>
<protein>
    <submittedName>
        <fullName evidence="1">Uncharacterized protein</fullName>
    </submittedName>
</protein>
<reference evidence="1" key="1">
    <citation type="submission" date="2015-09" db="EMBL/GenBank/DDBJ databases">
        <title>Draft Genome Sequences of Two Novel Amoeba-resistant Intranuclear Bacteria, Candidatus Berkiella cookevillensis and Candidatus Berkiella aquae.</title>
        <authorList>
            <person name="Mehari Y.T."/>
            <person name="Arivett B.A."/>
            <person name="Farone A.L."/>
            <person name="Gunderson J.H."/>
            <person name="Farone M.B."/>
        </authorList>
    </citation>
    <scope>NUCLEOTIDE SEQUENCE [LARGE SCALE GENOMIC DNA]</scope>
    <source>
        <strain evidence="1">HT99</strain>
    </source>
</reference>
<evidence type="ECO:0000313" key="2">
    <source>
        <dbReference type="EMBL" id="MCS5712070.1"/>
    </source>
</evidence>
<evidence type="ECO:0000313" key="3">
    <source>
        <dbReference type="Proteomes" id="UP000051497"/>
    </source>
</evidence>
<sequence length="82" mass="9454">MKVWKLSPKGQITDAEPGYVRIRAHSEKRARDIAEETFEHSNTKTMIHKTNWADLDWHDTTAIECLLEEDDLSSTEGILDVE</sequence>
<dbReference type="RefSeq" id="WP_075064766.1">
    <property type="nucleotide sequence ID" value="NZ_LKAJ02000001.1"/>
</dbReference>
<proteinExistence type="predicted"/>
<keyword evidence="3" id="KW-1185">Reference proteome</keyword>
<dbReference type="Proteomes" id="UP000051497">
    <property type="component" value="Unassembled WGS sequence"/>
</dbReference>
<dbReference type="EMBL" id="LKAJ01000001">
    <property type="protein sequence ID" value="KRG22565.1"/>
    <property type="molecule type" value="Genomic_DNA"/>
</dbReference>
<name>A0A0Q9YP27_9GAMM</name>